<dbReference type="GO" id="GO:0019843">
    <property type="term" value="F:rRNA binding"/>
    <property type="evidence" value="ECO:0007669"/>
    <property type="project" value="TreeGrafter"/>
</dbReference>
<dbReference type="AlphaFoldDB" id="A0A5J4VYE3"/>
<feature type="non-terminal residue" evidence="8">
    <location>
        <position position="395"/>
    </location>
</feature>
<comment type="caution">
    <text evidence="8">The sequence shown here is derived from an EMBL/GenBank/DDBJ whole genome shotgun (WGS) entry which is preliminary data.</text>
</comment>
<feature type="region of interest" description="Disordered" evidence="6">
    <location>
        <begin position="1"/>
        <end position="48"/>
    </location>
</feature>
<proteinExistence type="inferred from homology"/>
<evidence type="ECO:0000256" key="3">
    <source>
        <dbReference type="ARBA" id="ARBA00022884"/>
    </source>
</evidence>
<organism evidence="8 9">
    <name type="scientific">Streblomastix strix</name>
    <dbReference type="NCBI Taxonomy" id="222440"/>
    <lineage>
        <taxon>Eukaryota</taxon>
        <taxon>Metamonada</taxon>
        <taxon>Preaxostyla</taxon>
        <taxon>Oxymonadida</taxon>
        <taxon>Streblomastigidae</taxon>
        <taxon>Streblomastix</taxon>
    </lineage>
</organism>
<dbReference type="SMART" id="SM00360">
    <property type="entry name" value="RRM"/>
    <property type="match status" value="2"/>
</dbReference>
<dbReference type="SUPFAM" id="SSF54928">
    <property type="entry name" value="RNA-binding domain, RBD"/>
    <property type="match status" value="2"/>
</dbReference>
<dbReference type="CDD" id="cd12394">
    <property type="entry name" value="RRM1_RBM34"/>
    <property type="match status" value="1"/>
</dbReference>
<evidence type="ECO:0000313" key="8">
    <source>
        <dbReference type="EMBL" id="KAA6387684.1"/>
    </source>
</evidence>
<feature type="compositionally biased region" description="Basic residues" evidence="6">
    <location>
        <begin position="238"/>
        <end position="247"/>
    </location>
</feature>
<dbReference type="InterPro" id="IPR035979">
    <property type="entry name" value="RBD_domain_sf"/>
</dbReference>
<feature type="compositionally biased region" description="Basic and acidic residues" evidence="6">
    <location>
        <begin position="369"/>
        <end position="378"/>
    </location>
</feature>
<evidence type="ECO:0000256" key="1">
    <source>
        <dbReference type="ARBA" id="ARBA00004604"/>
    </source>
</evidence>
<evidence type="ECO:0000259" key="7">
    <source>
        <dbReference type="PROSITE" id="PS50102"/>
    </source>
</evidence>
<dbReference type="EMBL" id="SNRW01004274">
    <property type="protein sequence ID" value="KAA6387684.1"/>
    <property type="molecule type" value="Genomic_DNA"/>
</dbReference>
<keyword evidence="3 5" id="KW-0694">RNA-binding</keyword>
<feature type="domain" description="RRM" evidence="7">
    <location>
        <begin position="54"/>
        <end position="154"/>
    </location>
</feature>
<reference evidence="8 9" key="1">
    <citation type="submission" date="2019-03" db="EMBL/GenBank/DDBJ databases">
        <title>Single cell metagenomics reveals metabolic interactions within the superorganism composed of flagellate Streblomastix strix and complex community of Bacteroidetes bacteria on its surface.</title>
        <authorList>
            <person name="Treitli S.C."/>
            <person name="Kolisko M."/>
            <person name="Husnik F."/>
            <person name="Keeling P."/>
            <person name="Hampl V."/>
        </authorList>
    </citation>
    <scope>NUCLEOTIDE SEQUENCE [LARGE SCALE GENOMIC DNA]</scope>
    <source>
        <strain evidence="8">ST1C</strain>
    </source>
</reference>
<dbReference type="GO" id="GO:0005730">
    <property type="term" value="C:nucleolus"/>
    <property type="evidence" value="ECO:0007669"/>
    <property type="project" value="UniProtKB-SubCell"/>
</dbReference>
<evidence type="ECO:0000256" key="5">
    <source>
        <dbReference type="PROSITE-ProRule" id="PRU00176"/>
    </source>
</evidence>
<dbReference type="PANTHER" id="PTHR23236:SF25">
    <property type="entry name" value="RNA-BINDING PROTEIN 34"/>
    <property type="match status" value="1"/>
</dbReference>
<dbReference type="InterPro" id="IPR012677">
    <property type="entry name" value="Nucleotide-bd_a/b_plait_sf"/>
</dbReference>
<evidence type="ECO:0000256" key="2">
    <source>
        <dbReference type="ARBA" id="ARBA00007077"/>
    </source>
</evidence>
<dbReference type="PANTHER" id="PTHR23236">
    <property type="entry name" value="EUKARYOTIC TRANSLATION INITIATION FACTOR 4B/4H"/>
    <property type="match status" value="1"/>
</dbReference>
<feature type="compositionally biased region" description="Basic and acidic residues" evidence="6">
    <location>
        <begin position="265"/>
        <end position="274"/>
    </location>
</feature>
<dbReference type="InterPro" id="IPR000504">
    <property type="entry name" value="RRM_dom"/>
</dbReference>
<accession>A0A5J4VYE3</accession>
<evidence type="ECO:0000256" key="4">
    <source>
        <dbReference type="ARBA" id="ARBA00023242"/>
    </source>
</evidence>
<dbReference type="PROSITE" id="PS50102">
    <property type="entry name" value="RRM"/>
    <property type="match status" value="2"/>
</dbReference>
<dbReference type="Gene3D" id="3.30.70.330">
    <property type="match status" value="2"/>
</dbReference>
<dbReference type="Pfam" id="PF00076">
    <property type="entry name" value="RRM_1"/>
    <property type="match status" value="2"/>
</dbReference>
<gene>
    <name evidence="8" type="ORF">EZS28_016786</name>
</gene>
<protein>
    <submittedName>
        <fullName evidence="8">Putative RNA-binding protein 34</fullName>
    </submittedName>
</protein>
<comment type="similarity">
    <text evidence="2">Belongs to the RRM RBM34 family.</text>
</comment>
<keyword evidence="4" id="KW-0539">Nucleus</keyword>
<dbReference type="GO" id="GO:0000463">
    <property type="term" value="P:maturation of LSU-rRNA from tricistronic rRNA transcript (SSU-rRNA, 5.8S rRNA, LSU-rRNA)"/>
    <property type="evidence" value="ECO:0007669"/>
    <property type="project" value="TreeGrafter"/>
</dbReference>
<feature type="region of interest" description="Disordered" evidence="6">
    <location>
        <begin position="229"/>
        <end position="395"/>
    </location>
</feature>
<evidence type="ECO:0000256" key="6">
    <source>
        <dbReference type="SAM" id="MobiDB-lite"/>
    </source>
</evidence>
<comment type="subcellular location">
    <subcellularLocation>
        <location evidence="1">Nucleus</location>
        <location evidence="1">Nucleolus</location>
    </subcellularLocation>
</comment>
<name>A0A5J4VYE3_9EUKA</name>
<evidence type="ECO:0000313" key="9">
    <source>
        <dbReference type="Proteomes" id="UP000324800"/>
    </source>
</evidence>
<feature type="domain" description="RRM" evidence="7">
    <location>
        <begin position="161"/>
        <end position="238"/>
    </location>
</feature>
<dbReference type="OrthoDB" id="442677at2759"/>
<feature type="compositionally biased region" description="Acidic residues" evidence="6">
    <location>
        <begin position="1"/>
        <end position="35"/>
    </location>
</feature>
<feature type="compositionally biased region" description="Basic residues" evidence="6">
    <location>
        <begin position="275"/>
        <end position="289"/>
    </location>
</feature>
<dbReference type="Proteomes" id="UP000324800">
    <property type="component" value="Unassembled WGS sequence"/>
</dbReference>
<sequence length="395" mass="44914">MSEDDDDSVTVDELSDDLGLDDVVTDIDSESSDDPTDTRTRKKKAPLDKDKQNRTIFIGNIPLQKTEKEIKNAFKDYGTVESLRFRSLPVDPNAKISKKASAIRGNFIEGSKFKNCYIVFTTADEANKAINAFQDGDNRDALGGRHVRVTPANYKNIDYKHSLFVGGLPYDVTEDELMGWFSNCGEVNSIRVVRDKITRKGKGFGFVSFSDDVSVIAAQALDGTTMRGQTLRVVPAMHPKKAGKEKKRKEIEKSKKQQKKSNKVKNRDEVMKEKKEKKKKDKRIVRRAKEKGLPNPLLKGSQHVSKDQQGNQEDNEDNYGISMKKMKRKRRRDEERFNEQQGNTNDNEDKDDDNSSKGNKKRRLNENVSVERDNKEQMKGNVDQLSFQGVRAKKG</sequence>